<organism evidence="1 2">
    <name type="scientific">Nonlabens dokdonensis</name>
    <dbReference type="NCBI Taxonomy" id="328515"/>
    <lineage>
        <taxon>Bacteria</taxon>
        <taxon>Pseudomonadati</taxon>
        <taxon>Bacteroidota</taxon>
        <taxon>Flavobacteriia</taxon>
        <taxon>Flavobacteriales</taxon>
        <taxon>Flavobacteriaceae</taxon>
        <taxon>Nonlabens</taxon>
    </lineage>
</organism>
<keyword evidence="2" id="KW-1185">Reference proteome</keyword>
<dbReference type="Proteomes" id="UP000248584">
    <property type="component" value="Unassembled WGS sequence"/>
</dbReference>
<evidence type="ECO:0000313" key="2">
    <source>
        <dbReference type="Proteomes" id="UP000248584"/>
    </source>
</evidence>
<dbReference type="EMBL" id="QKZR01000001">
    <property type="protein sequence ID" value="PZX43805.1"/>
    <property type="molecule type" value="Genomic_DNA"/>
</dbReference>
<sequence length="192" mass="22731">MDRFEYIYKGKSIINGVTTEIYAFKCKFNNSYVLEVELFENDIQIIKYYQKNHRDSEKRYSLMNDQQQFDLKDGKPFNSSTNVIYIMNTIRNLMVEKLRESKKISFGFMGAPKEEELDIENNGRNINSDGTVRNTQRANIYTSYVDRYFAPDKFIRRSMESSSSHMISHIENNSLTDEIAEEFFINYINNYG</sequence>
<accession>A0ABX5Q166</accession>
<name>A0ABX5Q166_9FLAO</name>
<gene>
    <name evidence="1" type="ORF">LX97_00810</name>
</gene>
<reference evidence="1 2" key="1">
    <citation type="submission" date="2018-06" db="EMBL/GenBank/DDBJ databases">
        <title>Genomic Encyclopedia of Archaeal and Bacterial Type Strains, Phase II (KMG-II): from individual species to whole genera.</title>
        <authorList>
            <person name="Goeker M."/>
        </authorList>
    </citation>
    <scope>NUCLEOTIDE SEQUENCE [LARGE SCALE GENOMIC DNA]</scope>
    <source>
        <strain evidence="1 2">DSM 17205</strain>
    </source>
</reference>
<comment type="caution">
    <text evidence="1">The sequence shown here is derived from an EMBL/GenBank/DDBJ whole genome shotgun (WGS) entry which is preliminary data.</text>
</comment>
<protein>
    <submittedName>
        <fullName evidence="1">Uncharacterized protein</fullName>
    </submittedName>
</protein>
<evidence type="ECO:0000313" key="1">
    <source>
        <dbReference type="EMBL" id="PZX43805.1"/>
    </source>
</evidence>
<dbReference type="RefSeq" id="WP_015361631.1">
    <property type="nucleotide sequence ID" value="NZ_QKZR01000001.1"/>
</dbReference>
<proteinExistence type="predicted"/>